<protein>
    <submittedName>
        <fullName evidence="1">Kinase-like domain-containing protein</fullName>
    </submittedName>
</protein>
<dbReference type="EMBL" id="MU267911">
    <property type="protein sequence ID" value="KAH7907368.1"/>
    <property type="molecule type" value="Genomic_DNA"/>
</dbReference>
<accession>A0ACB8A302</accession>
<organism evidence="1 2">
    <name type="scientific">Hygrophoropsis aurantiaca</name>
    <dbReference type="NCBI Taxonomy" id="72124"/>
    <lineage>
        <taxon>Eukaryota</taxon>
        <taxon>Fungi</taxon>
        <taxon>Dikarya</taxon>
        <taxon>Basidiomycota</taxon>
        <taxon>Agaricomycotina</taxon>
        <taxon>Agaricomycetes</taxon>
        <taxon>Agaricomycetidae</taxon>
        <taxon>Boletales</taxon>
        <taxon>Coniophorineae</taxon>
        <taxon>Hygrophoropsidaceae</taxon>
        <taxon>Hygrophoropsis</taxon>
    </lineage>
</organism>
<name>A0ACB8A302_9AGAM</name>
<proteinExistence type="predicted"/>
<dbReference type="Proteomes" id="UP000790377">
    <property type="component" value="Unassembled WGS sequence"/>
</dbReference>
<evidence type="ECO:0000313" key="1">
    <source>
        <dbReference type="EMBL" id="KAH7907368.1"/>
    </source>
</evidence>
<comment type="caution">
    <text evidence="1">The sequence shown here is derived from an EMBL/GenBank/DDBJ whole genome shotgun (WGS) entry which is preliminary data.</text>
</comment>
<reference evidence="1" key="1">
    <citation type="journal article" date="2021" name="New Phytol.">
        <title>Evolutionary innovations through gain and loss of genes in the ectomycorrhizal Boletales.</title>
        <authorList>
            <person name="Wu G."/>
            <person name="Miyauchi S."/>
            <person name="Morin E."/>
            <person name="Kuo A."/>
            <person name="Drula E."/>
            <person name="Varga T."/>
            <person name="Kohler A."/>
            <person name="Feng B."/>
            <person name="Cao Y."/>
            <person name="Lipzen A."/>
            <person name="Daum C."/>
            <person name="Hundley H."/>
            <person name="Pangilinan J."/>
            <person name="Johnson J."/>
            <person name="Barry K."/>
            <person name="LaButti K."/>
            <person name="Ng V."/>
            <person name="Ahrendt S."/>
            <person name="Min B."/>
            <person name="Choi I.G."/>
            <person name="Park H."/>
            <person name="Plett J.M."/>
            <person name="Magnuson J."/>
            <person name="Spatafora J.W."/>
            <person name="Nagy L.G."/>
            <person name="Henrissat B."/>
            <person name="Grigoriev I.V."/>
            <person name="Yang Z.L."/>
            <person name="Xu J."/>
            <person name="Martin F.M."/>
        </authorList>
    </citation>
    <scope>NUCLEOTIDE SEQUENCE</scope>
    <source>
        <strain evidence="1">ATCC 28755</strain>
    </source>
</reference>
<sequence length="383" mass="43572">MQNLDTQVIGHYLASYLDDSDPVIQTRKEIFALRGSEAQSIVDLLHTLINHPSLENSLRILFVNGLNRLSERSCCSPRSFVLKGIEIDPKHVTFTTNSDVHMGRARGQQLVAVKKIRLVGKEEIEPVLKDWAREAIIWSQLSHPNLLPFYGIFYVDEEKSRIALVSPWMEHGDLSQYLKNVPNANCEFLAMDISLGIEYLHTSIPKVTHGDLKPNNIFVTSSRTACIGDFGHAYSKDSQRKPLTSTRGPSYGGTWIYQSPEIFKDKPVSVEGDIYAFGMILYEIFSKQQPFQGLKDMEIMDTVKNGGRPGRPKHGITDALWALIQRCWTHDANERPAIDFIVQQLSSPIPQSERVSHIWDDSVRHQLRETYTLLEHPTTFRSK</sequence>
<keyword evidence="2" id="KW-1185">Reference proteome</keyword>
<evidence type="ECO:0000313" key="2">
    <source>
        <dbReference type="Proteomes" id="UP000790377"/>
    </source>
</evidence>
<gene>
    <name evidence="1" type="ORF">BJ138DRAFT_509780</name>
</gene>